<feature type="signal peptide" evidence="1">
    <location>
        <begin position="1"/>
        <end position="24"/>
    </location>
</feature>
<dbReference type="PROSITE" id="PS51257">
    <property type="entry name" value="PROKAR_LIPOPROTEIN"/>
    <property type="match status" value="1"/>
</dbReference>
<name>A0A4T2BD42_9MICO</name>
<dbReference type="OrthoDB" id="5006255at2"/>
<evidence type="ECO:0000256" key="1">
    <source>
        <dbReference type="SAM" id="SignalP"/>
    </source>
</evidence>
<sequence length="197" mass="19889">MNFKRAIGVSFAGIALAALGPGLAGCSSALTETAGTAIPSVAAGTAAATPTPIPGDTDGDGKLSEFEKEQLASKAIRTYTMSDGSKVHFDPTQPLPDSVASDISDRAQEAMSAVNHAGLDGDAQDAAMKGMFAFVDTQAEAIGRPIVLVVFDNGSWGTLTSIGLTHSTGITGGSKENTLLLAQTWASNHGAALVILG</sequence>
<comment type="caution">
    <text evidence="2">The sequence shown here is derived from an EMBL/GenBank/DDBJ whole genome shotgun (WGS) entry which is preliminary data.</text>
</comment>
<keyword evidence="1" id="KW-0732">Signal</keyword>
<accession>A0A4T2BD42</accession>
<evidence type="ECO:0000313" key="2">
    <source>
        <dbReference type="EMBL" id="TIH28600.1"/>
    </source>
</evidence>
<evidence type="ECO:0000313" key="3">
    <source>
        <dbReference type="Proteomes" id="UP000306192"/>
    </source>
</evidence>
<protein>
    <recommendedName>
        <fullName evidence="4">TPM domain-containing protein</fullName>
    </recommendedName>
</protein>
<organism evidence="2 3">
    <name type="scientific">Subtercola vilae</name>
    <dbReference type="NCBI Taxonomy" id="2056433"/>
    <lineage>
        <taxon>Bacteria</taxon>
        <taxon>Bacillati</taxon>
        <taxon>Actinomycetota</taxon>
        <taxon>Actinomycetes</taxon>
        <taxon>Micrococcales</taxon>
        <taxon>Microbacteriaceae</taxon>
        <taxon>Subtercola</taxon>
    </lineage>
</organism>
<feature type="chain" id="PRO_5038795631" description="TPM domain-containing protein" evidence="1">
    <location>
        <begin position="25"/>
        <end position="197"/>
    </location>
</feature>
<gene>
    <name evidence="2" type="ORF">D4765_18395</name>
</gene>
<dbReference type="Proteomes" id="UP000306192">
    <property type="component" value="Unassembled WGS sequence"/>
</dbReference>
<dbReference type="AlphaFoldDB" id="A0A4T2BD42"/>
<reference evidence="2 3" key="1">
    <citation type="journal article" date="2019" name="Microorganisms">
        <title>Systematic Affiliation and Genome Analysis of Subtercola vilae DB165(T) with Particular Emphasis on Cold Adaptation of an Isolate from a High-Altitude Cold Volcano Lake.</title>
        <authorList>
            <person name="Villalobos A.S."/>
            <person name="Wiese J."/>
            <person name="Imhoff J.F."/>
            <person name="Dorador C."/>
            <person name="Keller A."/>
            <person name="Hentschel U."/>
        </authorList>
    </citation>
    <scope>NUCLEOTIDE SEQUENCE [LARGE SCALE GENOMIC DNA]</scope>
    <source>
        <strain evidence="2 3">DB165</strain>
    </source>
</reference>
<dbReference type="EMBL" id="QYRT01000069">
    <property type="protein sequence ID" value="TIH28600.1"/>
    <property type="molecule type" value="Genomic_DNA"/>
</dbReference>
<evidence type="ECO:0008006" key="4">
    <source>
        <dbReference type="Google" id="ProtNLM"/>
    </source>
</evidence>
<proteinExistence type="predicted"/>
<keyword evidence="3" id="KW-1185">Reference proteome</keyword>
<dbReference type="RefSeq" id="WP_136643764.1">
    <property type="nucleotide sequence ID" value="NZ_QYRT01000069.1"/>
</dbReference>